<dbReference type="Xenbase" id="XB-GENE-29086051">
    <property type="gene designation" value="or30a1e"/>
</dbReference>
<evidence type="ECO:0000256" key="14">
    <source>
        <dbReference type="RuleBase" id="RU363047"/>
    </source>
</evidence>
<dbReference type="RefSeq" id="XP_004920681.3">
    <property type="nucleotide sequence ID" value="XM_004920624.3"/>
</dbReference>
<keyword evidence="3 14" id="KW-0716">Sensory transduction</keyword>
<evidence type="ECO:0000256" key="11">
    <source>
        <dbReference type="ARBA" id="ARBA00023180"/>
    </source>
</evidence>
<keyword evidence="4 13" id="KW-0812">Transmembrane</keyword>
<keyword evidence="9" id="KW-1015">Disulfide bond</keyword>
<evidence type="ECO:0000256" key="13">
    <source>
        <dbReference type="RuleBase" id="RU000688"/>
    </source>
</evidence>
<dbReference type="SUPFAM" id="SSF81321">
    <property type="entry name" value="Family A G protein-coupled receptor-like"/>
    <property type="match status" value="1"/>
</dbReference>
<dbReference type="OrthoDB" id="6144223at2759"/>
<keyword evidence="7 13" id="KW-0297">G-protein coupled receptor</keyword>
<name>A0A8J0R7Y9_XENTR</name>
<dbReference type="Pfam" id="PF13853">
    <property type="entry name" value="7tm_4"/>
    <property type="match status" value="1"/>
</dbReference>
<keyword evidence="12 13" id="KW-0807">Transducer</keyword>
<keyword evidence="2 14" id="KW-1003">Cell membrane</keyword>
<evidence type="ECO:0000256" key="7">
    <source>
        <dbReference type="ARBA" id="ARBA00023040"/>
    </source>
</evidence>
<evidence type="ECO:0000313" key="16">
    <source>
        <dbReference type="Proteomes" id="UP000008143"/>
    </source>
</evidence>
<feature type="transmembrane region" description="Helical" evidence="14">
    <location>
        <begin position="277"/>
        <end position="298"/>
    </location>
</feature>
<keyword evidence="6 14" id="KW-1133">Transmembrane helix</keyword>
<reference evidence="17" key="1">
    <citation type="submission" date="2025-08" db="UniProtKB">
        <authorList>
            <consortium name="RefSeq"/>
        </authorList>
    </citation>
    <scope>IDENTIFICATION</scope>
    <source>
        <strain evidence="17">Nigerian</strain>
        <tissue evidence="17">Liver and blood</tissue>
    </source>
</reference>
<feature type="transmembrane region" description="Helical" evidence="14">
    <location>
        <begin position="240"/>
        <end position="257"/>
    </location>
</feature>
<evidence type="ECO:0000313" key="17">
    <source>
        <dbReference type="RefSeq" id="XP_004920681.3"/>
    </source>
</evidence>
<feature type="transmembrane region" description="Helical" evidence="14">
    <location>
        <begin position="143"/>
        <end position="164"/>
    </location>
</feature>
<dbReference type="InterPro" id="IPR000276">
    <property type="entry name" value="GPCR_Rhodpsn"/>
</dbReference>
<dbReference type="PROSITE" id="PS50262">
    <property type="entry name" value="G_PROTEIN_RECEP_F1_2"/>
    <property type="match status" value="1"/>
</dbReference>
<dbReference type="InterPro" id="IPR050939">
    <property type="entry name" value="Olfactory_GPCR1"/>
</dbReference>
<dbReference type="AGR" id="Xenbase:XB-GENE-29086051"/>
<accession>A0A8J0R7Y9</accession>
<feature type="transmembrane region" description="Helical" evidence="14">
    <location>
        <begin position="26"/>
        <end position="54"/>
    </location>
</feature>
<evidence type="ECO:0000256" key="10">
    <source>
        <dbReference type="ARBA" id="ARBA00023170"/>
    </source>
</evidence>
<organism evidence="16 17">
    <name type="scientific">Xenopus tropicalis</name>
    <name type="common">Western clawed frog</name>
    <name type="synonym">Silurana tropicalis</name>
    <dbReference type="NCBI Taxonomy" id="8364"/>
    <lineage>
        <taxon>Eukaryota</taxon>
        <taxon>Metazoa</taxon>
        <taxon>Chordata</taxon>
        <taxon>Craniata</taxon>
        <taxon>Vertebrata</taxon>
        <taxon>Euteleostomi</taxon>
        <taxon>Amphibia</taxon>
        <taxon>Batrachia</taxon>
        <taxon>Anura</taxon>
        <taxon>Pipoidea</taxon>
        <taxon>Pipidae</taxon>
        <taxon>Xenopodinae</taxon>
        <taxon>Xenopus</taxon>
        <taxon>Silurana</taxon>
    </lineage>
</organism>
<dbReference type="Proteomes" id="UP000008143">
    <property type="component" value="Chromosome 2"/>
</dbReference>
<dbReference type="FunFam" id="1.20.1070.10:FF:000358">
    <property type="entry name" value="Olfactory receptor"/>
    <property type="match status" value="1"/>
</dbReference>
<evidence type="ECO:0000313" key="18">
    <source>
        <dbReference type="Xenbase" id="XB-GENE-29086051"/>
    </source>
</evidence>
<dbReference type="GO" id="GO:0004984">
    <property type="term" value="F:olfactory receptor activity"/>
    <property type="evidence" value="ECO:0007669"/>
    <property type="project" value="InterPro"/>
</dbReference>
<evidence type="ECO:0000256" key="9">
    <source>
        <dbReference type="ARBA" id="ARBA00023157"/>
    </source>
</evidence>
<feature type="domain" description="G-protein coupled receptors family 1 profile" evidence="15">
    <location>
        <begin position="44"/>
        <end position="295"/>
    </location>
</feature>
<evidence type="ECO:0000256" key="8">
    <source>
        <dbReference type="ARBA" id="ARBA00023136"/>
    </source>
</evidence>
<evidence type="ECO:0000256" key="6">
    <source>
        <dbReference type="ARBA" id="ARBA00022989"/>
    </source>
</evidence>
<evidence type="ECO:0000256" key="1">
    <source>
        <dbReference type="ARBA" id="ARBA00004651"/>
    </source>
</evidence>
<feature type="transmembrane region" description="Helical" evidence="14">
    <location>
        <begin position="61"/>
        <end position="81"/>
    </location>
</feature>
<keyword evidence="8 14" id="KW-0472">Membrane</keyword>
<feature type="transmembrane region" description="Helical" evidence="14">
    <location>
        <begin position="203"/>
        <end position="228"/>
    </location>
</feature>
<dbReference type="OMA" id="VMVIRAY"/>
<gene>
    <name evidence="18" type="primary">or30a1e</name>
    <name evidence="17" type="synonym">LOC101732335</name>
</gene>
<dbReference type="PRINTS" id="PR00245">
    <property type="entry name" value="OLFACTORYR"/>
</dbReference>
<dbReference type="PANTHER" id="PTHR24242">
    <property type="entry name" value="G-PROTEIN COUPLED RECEPTOR"/>
    <property type="match status" value="1"/>
</dbReference>
<dbReference type="PROSITE" id="PS00237">
    <property type="entry name" value="G_PROTEIN_RECEP_F1_1"/>
    <property type="match status" value="1"/>
</dbReference>
<proteinExistence type="inferred from homology"/>
<keyword evidence="5 14" id="KW-0552">Olfaction</keyword>
<evidence type="ECO:0000256" key="5">
    <source>
        <dbReference type="ARBA" id="ARBA00022725"/>
    </source>
</evidence>
<evidence type="ECO:0000256" key="4">
    <source>
        <dbReference type="ARBA" id="ARBA00022692"/>
    </source>
</evidence>
<protein>
    <recommendedName>
        <fullName evidence="14">Olfactory receptor</fullName>
    </recommendedName>
</protein>
<dbReference type="GO" id="GO:0005886">
    <property type="term" value="C:plasma membrane"/>
    <property type="evidence" value="ECO:0007669"/>
    <property type="project" value="UniProtKB-SubCell"/>
</dbReference>
<evidence type="ECO:0000259" key="15">
    <source>
        <dbReference type="PROSITE" id="PS50262"/>
    </source>
</evidence>
<keyword evidence="16" id="KW-1185">Reference proteome</keyword>
<dbReference type="AlphaFoldDB" id="A0A8J0R7Y9"/>
<dbReference type="InterPro" id="IPR017452">
    <property type="entry name" value="GPCR_Rhodpsn_7TM"/>
</dbReference>
<sequence>MTISMPNQTAVTEFILLGFPGLQPNFFLPVSLTLFLAYIVSLIANSTVIILIILREQLHQPMYIIIANLALSDLLFDTITLPKIIVKYWFGAGSISFNWCFFQLFCIHYLGCLDSLIIMLMAIDRYVAICQPLRYHSIISNKLLTLICYSFWLFAPLIGLVMMLNAVQVPYCGPNRIKHCFCSNQGVIQLACVDVAFERKIGFVISMCVFLIPLAVIILSYILIIRVVHLSANNGNWQKAFYTCTTHLIVIGLYFIPRLFLTSTSQIPLILNADTNVLIVFIFTFIPHVFCPMIFCLGTKEIRNILGQTFNSIFLRAKHRSRKPVKKPCTSIILMGH</sequence>
<evidence type="ECO:0000256" key="2">
    <source>
        <dbReference type="ARBA" id="ARBA00022475"/>
    </source>
</evidence>
<keyword evidence="11" id="KW-0325">Glycoprotein</keyword>
<evidence type="ECO:0000256" key="3">
    <source>
        <dbReference type="ARBA" id="ARBA00022606"/>
    </source>
</evidence>
<evidence type="ECO:0000256" key="12">
    <source>
        <dbReference type="ARBA" id="ARBA00023224"/>
    </source>
</evidence>
<dbReference type="PANTHER" id="PTHR24242:SF395">
    <property type="entry name" value="OLFACTORY RECEPTOR"/>
    <property type="match status" value="1"/>
</dbReference>
<dbReference type="PRINTS" id="PR00237">
    <property type="entry name" value="GPCRRHODOPSN"/>
</dbReference>
<comment type="similarity">
    <text evidence="13">Belongs to the G-protein coupled receptor 1 family.</text>
</comment>
<dbReference type="Gene3D" id="1.20.1070.10">
    <property type="entry name" value="Rhodopsin 7-helix transmembrane proteins"/>
    <property type="match status" value="1"/>
</dbReference>
<comment type="subcellular location">
    <subcellularLocation>
        <location evidence="1 14">Cell membrane</location>
        <topology evidence="1 14">Multi-pass membrane protein</topology>
    </subcellularLocation>
</comment>
<dbReference type="InterPro" id="IPR000725">
    <property type="entry name" value="Olfact_rcpt"/>
</dbReference>
<keyword evidence="10 13" id="KW-0675">Receptor</keyword>
<dbReference type="KEGG" id="xtr:101732335"/>
<feature type="transmembrane region" description="Helical" evidence="14">
    <location>
        <begin position="101"/>
        <end position="123"/>
    </location>
</feature>
<dbReference type="GO" id="GO:0004930">
    <property type="term" value="F:G protein-coupled receptor activity"/>
    <property type="evidence" value="ECO:0007669"/>
    <property type="project" value="UniProtKB-KW"/>
</dbReference>